<keyword evidence="3 7" id="KW-1133">Transmembrane helix</keyword>
<evidence type="ECO:0000256" key="7">
    <source>
        <dbReference type="HAMAP-Rule" id="MF_02065"/>
    </source>
</evidence>
<dbReference type="HAMAP" id="MF_02065">
    <property type="entry name" value="MltG"/>
    <property type="match status" value="1"/>
</dbReference>
<dbReference type="CDD" id="cd08010">
    <property type="entry name" value="MltG_like"/>
    <property type="match status" value="1"/>
</dbReference>
<organism evidence="8 9">
    <name type="scientific">Leeuwenhoekiella aestuarii</name>
    <dbReference type="NCBI Taxonomy" id="2249426"/>
    <lineage>
        <taxon>Bacteria</taxon>
        <taxon>Pseudomonadati</taxon>
        <taxon>Bacteroidota</taxon>
        <taxon>Flavobacteriia</taxon>
        <taxon>Flavobacteriales</taxon>
        <taxon>Flavobacteriaceae</taxon>
        <taxon>Leeuwenhoekiella</taxon>
    </lineage>
</organism>
<dbReference type="GO" id="GO:0005886">
    <property type="term" value="C:plasma membrane"/>
    <property type="evidence" value="ECO:0007669"/>
    <property type="project" value="UniProtKB-UniRule"/>
</dbReference>
<dbReference type="RefSeq" id="WP_128761102.1">
    <property type="nucleotide sequence ID" value="NZ_QOVI01000003.1"/>
</dbReference>
<dbReference type="NCBIfam" id="TIGR00247">
    <property type="entry name" value="endolytic transglycosylase MltG"/>
    <property type="match status" value="1"/>
</dbReference>
<comment type="caution">
    <text evidence="8">The sequence shown here is derived from an EMBL/GenBank/DDBJ whole genome shotgun (WGS) entry which is preliminary data.</text>
</comment>
<dbReference type="GO" id="GO:0009252">
    <property type="term" value="P:peptidoglycan biosynthetic process"/>
    <property type="evidence" value="ECO:0007669"/>
    <property type="project" value="UniProtKB-UniRule"/>
</dbReference>
<reference evidence="8 9" key="1">
    <citation type="submission" date="2018-07" db="EMBL/GenBank/DDBJ databases">
        <title>Leeuwenhoekiella genomics.</title>
        <authorList>
            <person name="Tahon G."/>
            <person name="Willems A."/>
        </authorList>
    </citation>
    <scope>NUCLEOTIDE SEQUENCE [LARGE SCALE GENOMIC DNA]</scope>
    <source>
        <strain evidence="8 9">R-50232</strain>
    </source>
</reference>
<keyword evidence="4 7" id="KW-0472">Membrane</keyword>
<gene>
    <name evidence="7" type="primary">mltG</name>
    <name evidence="8" type="ORF">DSM04_103424</name>
</gene>
<keyword evidence="1 7" id="KW-1003">Cell membrane</keyword>
<evidence type="ECO:0000256" key="5">
    <source>
        <dbReference type="ARBA" id="ARBA00023239"/>
    </source>
</evidence>
<feature type="site" description="Important for catalytic activity" evidence="7">
    <location>
        <position position="216"/>
    </location>
</feature>
<evidence type="ECO:0000313" key="8">
    <source>
        <dbReference type="EMBL" id="RXG15535.1"/>
    </source>
</evidence>
<comment type="catalytic activity">
    <reaction evidence="7">
        <text>a peptidoglycan chain = a peptidoglycan chain with N-acetyl-1,6-anhydromuramyl-[peptide] at the reducing end + a peptidoglycan chain with N-acetylglucosamine at the non-reducing end.</text>
        <dbReference type="EC" id="4.2.2.29"/>
    </reaction>
</comment>
<protein>
    <recommendedName>
        <fullName evidence="7">Endolytic murein transglycosylase</fullName>
        <ecNumber evidence="7">4.2.2.29</ecNumber>
    </recommendedName>
    <alternativeName>
        <fullName evidence="7">Peptidoglycan lytic transglycosylase</fullName>
    </alternativeName>
    <alternativeName>
        <fullName evidence="7">Peptidoglycan polymerization terminase</fullName>
    </alternativeName>
</protein>
<keyword evidence="2 7" id="KW-0812">Transmembrane</keyword>
<evidence type="ECO:0000256" key="6">
    <source>
        <dbReference type="ARBA" id="ARBA00023316"/>
    </source>
</evidence>
<keyword evidence="5 7" id="KW-0456">Lyase</keyword>
<name>A0A4Q0NV33_9FLAO</name>
<keyword evidence="6 7" id="KW-0961">Cell wall biogenesis/degradation</keyword>
<dbReference type="PANTHER" id="PTHR30518:SF2">
    <property type="entry name" value="ENDOLYTIC MUREIN TRANSGLYCOSYLASE"/>
    <property type="match status" value="1"/>
</dbReference>
<dbReference type="Pfam" id="PF02618">
    <property type="entry name" value="YceG"/>
    <property type="match status" value="1"/>
</dbReference>
<evidence type="ECO:0000256" key="3">
    <source>
        <dbReference type="ARBA" id="ARBA00022989"/>
    </source>
</evidence>
<dbReference type="GO" id="GO:0008932">
    <property type="term" value="F:lytic endotransglycosylase activity"/>
    <property type="evidence" value="ECO:0007669"/>
    <property type="project" value="UniProtKB-UniRule"/>
</dbReference>
<accession>A0A4Q0NV33</accession>
<dbReference type="Proteomes" id="UP000289821">
    <property type="component" value="Unassembled WGS sequence"/>
</dbReference>
<dbReference type="EC" id="4.2.2.29" evidence="7"/>
<evidence type="ECO:0000313" key="9">
    <source>
        <dbReference type="Proteomes" id="UP000289821"/>
    </source>
</evidence>
<keyword evidence="9" id="KW-1185">Reference proteome</keyword>
<comment type="function">
    <text evidence="7">Functions as a peptidoglycan terminase that cleaves nascent peptidoglycan strands endolytically to terminate their elongation.</text>
</comment>
<evidence type="ECO:0000256" key="4">
    <source>
        <dbReference type="ARBA" id="ARBA00023136"/>
    </source>
</evidence>
<sequence length="347" mass="39452">MYIKKIIAATALIGLVVAGIFAYTIYGKFLSPNTSFNNDEAHVYIPSDATYQDVKAELAPLLKDEESFDQVAERKGYISNIKAGHFIIKKGSSNNDIVNSIRSGNIPIKISFNNQERLEDLAGRIGQQLEADSTELISAFKDAEFLKNNGFEEATALSMYLPNTYEFYWNTDAESYRNRMLAEYKRFWTEERKAKAKEQGLTPNEVYALASIVQKETAKADERPRVAGVYLNRLHNGWKLDADPTVIYAVKKEANDFDRVIKRVLYKDLETDSPYNTYTYGGLPPGPIFMPDLSAINAVLNPESHQYYFFVADVSNPGYHLFAKTMAQHNANRKQYINWINKQGINR</sequence>
<dbReference type="PANTHER" id="PTHR30518">
    <property type="entry name" value="ENDOLYTIC MUREIN TRANSGLYCOSYLASE"/>
    <property type="match status" value="1"/>
</dbReference>
<proteinExistence type="inferred from homology"/>
<dbReference type="OrthoDB" id="9814591at2"/>
<dbReference type="GO" id="GO:0071555">
    <property type="term" value="P:cell wall organization"/>
    <property type="evidence" value="ECO:0007669"/>
    <property type="project" value="UniProtKB-KW"/>
</dbReference>
<dbReference type="InterPro" id="IPR003770">
    <property type="entry name" value="MLTG-like"/>
</dbReference>
<evidence type="ECO:0000256" key="2">
    <source>
        <dbReference type="ARBA" id="ARBA00022692"/>
    </source>
</evidence>
<dbReference type="Gene3D" id="3.30.1490.480">
    <property type="entry name" value="Endolytic murein transglycosylase"/>
    <property type="match status" value="1"/>
</dbReference>
<comment type="similarity">
    <text evidence="7">Belongs to the transglycosylase MltG family.</text>
</comment>
<dbReference type="Gene3D" id="3.30.160.60">
    <property type="entry name" value="Classic Zinc Finger"/>
    <property type="match status" value="1"/>
</dbReference>
<dbReference type="AlphaFoldDB" id="A0A4Q0NV33"/>
<evidence type="ECO:0000256" key="1">
    <source>
        <dbReference type="ARBA" id="ARBA00022475"/>
    </source>
</evidence>
<dbReference type="EMBL" id="QOVI01000003">
    <property type="protein sequence ID" value="RXG15535.1"/>
    <property type="molecule type" value="Genomic_DNA"/>
</dbReference>